<sequence length="179" mass="18789">MASSDSSSSDVEVPPRPLRMHAPSDDDELPEMQYPQPRCRHAGRGRSRPVVAEPLVVQEPEQDPPPPQQPAPPAPAPQQQNLVYFLCCPPDVVTATGNGPDGRTAVGFLCRTIAPPAAAGDAGINATMIMCTCHGTSFTPADFLLHAGSTDVSHPERKIKAYPWLGGEAAPPPANGGGQ</sequence>
<dbReference type="InterPro" id="IPR031307">
    <property type="entry name" value="Ninja_fam"/>
</dbReference>
<dbReference type="Proteomes" id="UP000479710">
    <property type="component" value="Unassembled WGS sequence"/>
</dbReference>
<comment type="similarity">
    <text evidence="2 4">Belongs to the Ninja family.</text>
</comment>
<reference evidence="7 8" key="1">
    <citation type="submission" date="2019-11" db="EMBL/GenBank/DDBJ databases">
        <title>Whole genome sequence of Oryza granulata.</title>
        <authorList>
            <person name="Li W."/>
        </authorList>
    </citation>
    <scope>NUCLEOTIDE SEQUENCE [LARGE SCALE GENOMIC DNA]</scope>
    <source>
        <strain evidence="8">cv. Menghai</strain>
        <tissue evidence="7">Leaf</tissue>
    </source>
</reference>
<gene>
    <name evidence="7" type="ORF">E2562_007583</name>
</gene>
<dbReference type="AlphaFoldDB" id="A0A6G1DWL1"/>
<keyword evidence="8" id="KW-1185">Reference proteome</keyword>
<evidence type="ECO:0000256" key="4">
    <source>
        <dbReference type="RuleBase" id="RU369029"/>
    </source>
</evidence>
<feature type="domain" description="Tify" evidence="6">
    <location>
        <begin position="127"/>
        <end position="155"/>
    </location>
</feature>
<dbReference type="Pfam" id="PF16135">
    <property type="entry name" value="TDBD"/>
    <property type="match status" value="1"/>
</dbReference>
<protein>
    <recommendedName>
        <fullName evidence="4">Ninja-family protein</fullName>
    </recommendedName>
    <alternativeName>
        <fullName evidence="4">ABI-binding protein</fullName>
    </alternativeName>
</protein>
<dbReference type="GO" id="GO:0045892">
    <property type="term" value="P:negative regulation of DNA-templated transcription"/>
    <property type="evidence" value="ECO:0007669"/>
    <property type="project" value="TreeGrafter"/>
</dbReference>
<keyword evidence="3 4" id="KW-0539">Nucleus</keyword>
<evidence type="ECO:0000256" key="5">
    <source>
        <dbReference type="SAM" id="MobiDB-lite"/>
    </source>
</evidence>
<evidence type="ECO:0000259" key="6">
    <source>
        <dbReference type="Pfam" id="PF16135"/>
    </source>
</evidence>
<comment type="caution">
    <text evidence="7">The sequence shown here is derived from an EMBL/GenBank/DDBJ whole genome shotgun (WGS) entry which is preliminary data.</text>
</comment>
<accession>A0A6G1DWL1</accession>
<name>A0A6G1DWL1_9ORYZ</name>
<dbReference type="PANTHER" id="PTHR31413">
    <property type="entry name" value="AFP HOMOLOG 2"/>
    <property type="match status" value="1"/>
</dbReference>
<feature type="compositionally biased region" description="Low complexity" evidence="5">
    <location>
        <begin position="1"/>
        <end position="10"/>
    </location>
</feature>
<organism evidence="7 8">
    <name type="scientific">Oryza meyeriana var. granulata</name>
    <dbReference type="NCBI Taxonomy" id="110450"/>
    <lineage>
        <taxon>Eukaryota</taxon>
        <taxon>Viridiplantae</taxon>
        <taxon>Streptophyta</taxon>
        <taxon>Embryophyta</taxon>
        <taxon>Tracheophyta</taxon>
        <taxon>Spermatophyta</taxon>
        <taxon>Magnoliopsida</taxon>
        <taxon>Liliopsida</taxon>
        <taxon>Poales</taxon>
        <taxon>Poaceae</taxon>
        <taxon>BOP clade</taxon>
        <taxon>Oryzoideae</taxon>
        <taxon>Oryzeae</taxon>
        <taxon>Oryzinae</taxon>
        <taxon>Oryza</taxon>
        <taxon>Oryza meyeriana</taxon>
    </lineage>
</organism>
<comment type="subcellular location">
    <subcellularLocation>
        <location evidence="1 4">Nucleus</location>
    </subcellularLocation>
</comment>
<comment type="function">
    <text evidence="4">Acts as a negative regulator of abscisic acid (ABA) response.</text>
</comment>
<dbReference type="EMBL" id="SPHZ02000005">
    <property type="protein sequence ID" value="KAF0916504.1"/>
    <property type="molecule type" value="Genomic_DNA"/>
</dbReference>
<dbReference type="PANTHER" id="PTHR31413:SF31">
    <property type="entry name" value="NINJA-FAMILY PROTEIN AFP3"/>
    <property type="match status" value="1"/>
</dbReference>
<evidence type="ECO:0000256" key="2">
    <source>
        <dbReference type="ARBA" id="ARBA00006081"/>
    </source>
</evidence>
<evidence type="ECO:0000313" key="7">
    <source>
        <dbReference type="EMBL" id="KAF0916504.1"/>
    </source>
</evidence>
<feature type="region of interest" description="Disordered" evidence="5">
    <location>
        <begin position="1"/>
        <end position="77"/>
    </location>
</feature>
<dbReference type="OrthoDB" id="667358at2759"/>
<evidence type="ECO:0000256" key="3">
    <source>
        <dbReference type="ARBA" id="ARBA00023242"/>
    </source>
</evidence>
<dbReference type="GO" id="GO:0005634">
    <property type="term" value="C:nucleus"/>
    <property type="evidence" value="ECO:0007669"/>
    <property type="project" value="UniProtKB-SubCell"/>
</dbReference>
<proteinExistence type="inferred from homology"/>
<evidence type="ECO:0000256" key="1">
    <source>
        <dbReference type="ARBA" id="ARBA00004123"/>
    </source>
</evidence>
<dbReference type="InterPro" id="IPR032308">
    <property type="entry name" value="TDBD"/>
</dbReference>
<dbReference type="GO" id="GO:0007165">
    <property type="term" value="P:signal transduction"/>
    <property type="evidence" value="ECO:0007669"/>
    <property type="project" value="InterPro"/>
</dbReference>
<evidence type="ECO:0000313" key="8">
    <source>
        <dbReference type="Proteomes" id="UP000479710"/>
    </source>
</evidence>
<feature type="compositionally biased region" description="Pro residues" evidence="5">
    <location>
        <begin position="63"/>
        <end position="76"/>
    </location>
</feature>
<feature type="compositionally biased region" description="Basic residues" evidence="5">
    <location>
        <begin position="38"/>
        <end position="47"/>
    </location>
</feature>